<proteinExistence type="predicted"/>
<sequence length="69" mass="7627">MINSLLRRFVAFPVRLDRMTANVDAITLATGEIDFHQAMQISHSHGYSIACGHFRVSQGDLGGSMRGTY</sequence>
<evidence type="ECO:0000313" key="3">
    <source>
        <dbReference type="Proteomes" id="UP001139012"/>
    </source>
</evidence>
<evidence type="ECO:0000313" key="1">
    <source>
        <dbReference type="EMBL" id="MCG2628324.1"/>
    </source>
</evidence>
<protein>
    <submittedName>
        <fullName evidence="1">Uncharacterized protein</fullName>
    </submittedName>
</protein>
<accession>A0A9X1R8R5</accession>
<comment type="caution">
    <text evidence="1">The sequence shown here is derived from an EMBL/GenBank/DDBJ whole genome shotgun (WGS) entry which is preliminary data.</text>
</comment>
<reference evidence="1" key="1">
    <citation type="submission" date="2022-01" db="EMBL/GenBank/DDBJ databases">
        <title>Genome sequnece data of strain Bradyrhizobium sp. nov.</title>
        <authorList>
            <person name="Zhang J."/>
        </authorList>
    </citation>
    <scope>NUCLEOTIDE SEQUENCE</scope>
    <source>
        <strain evidence="2">WYCCWR 12774</strain>
        <strain evidence="1">WYCCWR 13023</strain>
    </source>
</reference>
<dbReference type="Proteomes" id="UP001139054">
    <property type="component" value="Unassembled WGS sequence"/>
</dbReference>
<dbReference type="Proteomes" id="UP001139012">
    <property type="component" value="Unassembled WGS sequence"/>
</dbReference>
<dbReference type="EMBL" id="JAKLUA010000001">
    <property type="protein sequence ID" value="MCG2665562.1"/>
    <property type="molecule type" value="Genomic_DNA"/>
</dbReference>
<evidence type="ECO:0000313" key="2">
    <source>
        <dbReference type="EMBL" id="MCG2665562.1"/>
    </source>
</evidence>
<gene>
    <name evidence="2" type="ORF">L6637_01275</name>
    <name evidence="1" type="ORF">L6654_16960</name>
</gene>
<evidence type="ECO:0000313" key="4">
    <source>
        <dbReference type="Proteomes" id="UP001139054"/>
    </source>
</evidence>
<dbReference type="AlphaFoldDB" id="A0A9X1R8R5"/>
<dbReference type="RefSeq" id="WP_237862255.1">
    <property type="nucleotide sequence ID" value="NZ_JAKLTY010000010.1"/>
</dbReference>
<dbReference type="EMBL" id="JAKLTY010000010">
    <property type="protein sequence ID" value="MCG2628324.1"/>
    <property type="molecule type" value="Genomic_DNA"/>
</dbReference>
<keyword evidence="3" id="KW-1185">Reference proteome</keyword>
<organism evidence="1 4">
    <name type="scientific">Bradyrhizobium zhengyangense</name>
    <dbReference type="NCBI Taxonomy" id="2911009"/>
    <lineage>
        <taxon>Bacteria</taxon>
        <taxon>Pseudomonadati</taxon>
        <taxon>Pseudomonadota</taxon>
        <taxon>Alphaproteobacteria</taxon>
        <taxon>Hyphomicrobiales</taxon>
        <taxon>Nitrobacteraceae</taxon>
        <taxon>Bradyrhizobium</taxon>
    </lineage>
</organism>
<name>A0A9X1R8R5_9BRAD</name>